<reference evidence="3" key="1">
    <citation type="journal article" date="2014" name="Int. J. Syst. Evol. Microbiol.">
        <title>Complete genome sequence of Corynebacterium casei LMG S-19264T (=DSM 44701T), isolated from a smear-ripened cheese.</title>
        <authorList>
            <consortium name="US DOE Joint Genome Institute (JGI-PGF)"/>
            <person name="Walter F."/>
            <person name="Albersmeier A."/>
            <person name="Kalinowski J."/>
            <person name="Ruckert C."/>
        </authorList>
    </citation>
    <scope>NUCLEOTIDE SEQUENCE</scope>
    <source>
        <strain evidence="3">VKM Ac-1401</strain>
    </source>
</reference>
<dbReference type="Pfam" id="PF08327">
    <property type="entry name" value="AHSA1"/>
    <property type="match status" value="1"/>
</dbReference>
<evidence type="ECO:0000256" key="1">
    <source>
        <dbReference type="ARBA" id="ARBA00006817"/>
    </source>
</evidence>
<dbReference type="Gene3D" id="3.30.530.20">
    <property type="match status" value="1"/>
</dbReference>
<dbReference type="CDD" id="cd07814">
    <property type="entry name" value="SRPBCC_CalC_Aha1-like"/>
    <property type="match status" value="1"/>
</dbReference>
<dbReference type="EMBL" id="BSEN01000005">
    <property type="protein sequence ID" value="GLJ75717.1"/>
    <property type="molecule type" value="Genomic_DNA"/>
</dbReference>
<evidence type="ECO:0000313" key="4">
    <source>
        <dbReference type="Proteomes" id="UP001142372"/>
    </source>
</evidence>
<evidence type="ECO:0000313" key="3">
    <source>
        <dbReference type="EMBL" id="GLJ75717.1"/>
    </source>
</evidence>
<comment type="similarity">
    <text evidence="1">Belongs to the AHA1 family.</text>
</comment>
<dbReference type="InterPro" id="IPR023393">
    <property type="entry name" value="START-like_dom_sf"/>
</dbReference>
<sequence length="161" mass="18273">MTDTRPDDIADTDVYITRAFDAPRPVVWRFFIEPEHLAVWFAPNGITTPAGSIAIDPRVGGRWELIMVDDTSGDQFPMRGTIVELVEPELLVLRLDASTGGSPEAMMLRIQFHDHGERTRITLHQGPFTPDRRHDTETGWLESFVKLDRRLSADRSSTKEN</sequence>
<organism evidence="3 4">
    <name type="scientific">Leifsonia poae</name>
    <dbReference type="NCBI Taxonomy" id="110933"/>
    <lineage>
        <taxon>Bacteria</taxon>
        <taxon>Bacillati</taxon>
        <taxon>Actinomycetota</taxon>
        <taxon>Actinomycetes</taxon>
        <taxon>Micrococcales</taxon>
        <taxon>Microbacteriaceae</taxon>
        <taxon>Leifsonia</taxon>
    </lineage>
</organism>
<feature type="domain" description="Activator of Hsp90 ATPase homologue 1/2-like C-terminal" evidence="2">
    <location>
        <begin position="21"/>
        <end position="151"/>
    </location>
</feature>
<dbReference type="RefSeq" id="WP_271176396.1">
    <property type="nucleotide sequence ID" value="NZ_BAAAJO010000003.1"/>
</dbReference>
<accession>A0A9W6H9A5</accession>
<comment type="caution">
    <text evidence="3">The sequence shown here is derived from an EMBL/GenBank/DDBJ whole genome shotgun (WGS) entry which is preliminary data.</text>
</comment>
<evidence type="ECO:0000259" key="2">
    <source>
        <dbReference type="Pfam" id="PF08327"/>
    </source>
</evidence>
<dbReference type="AlphaFoldDB" id="A0A9W6H9A5"/>
<name>A0A9W6H9A5_9MICO</name>
<dbReference type="SUPFAM" id="SSF55961">
    <property type="entry name" value="Bet v1-like"/>
    <property type="match status" value="1"/>
</dbReference>
<protein>
    <recommendedName>
        <fullName evidence="2">Activator of Hsp90 ATPase homologue 1/2-like C-terminal domain-containing protein</fullName>
    </recommendedName>
</protein>
<gene>
    <name evidence="3" type="ORF">GCM10017584_12910</name>
</gene>
<dbReference type="Proteomes" id="UP001142372">
    <property type="component" value="Unassembled WGS sequence"/>
</dbReference>
<dbReference type="InterPro" id="IPR013538">
    <property type="entry name" value="ASHA1/2-like_C"/>
</dbReference>
<keyword evidence="4" id="KW-1185">Reference proteome</keyword>
<reference evidence="3" key="2">
    <citation type="submission" date="2023-01" db="EMBL/GenBank/DDBJ databases">
        <authorList>
            <person name="Sun Q."/>
            <person name="Evtushenko L."/>
        </authorList>
    </citation>
    <scope>NUCLEOTIDE SEQUENCE</scope>
    <source>
        <strain evidence="3">VKM Ac-1401</strain>
    </source>
</reference>
<proteinExistence type="inferred from homology"/>